<feature type="compositionally biased region" description="Pro residues" evidence="1">
    <location>
        <begin position="375"/>
        <end position="387"/>
    </location>
</feature>
<evidence type="ECO:0000256" key="2">
    <source>
        <dbReference type="SAM" id="Phobius"/>
    </source>
</evidence>
<proteinExistence type="predicted"/>
<feature type="region of interest" description="Disordered" evidence="1">
    <location>
        <begin position="317"/>
        <end position="339"/>
    </location>
</feature>
<organism evidence="3 4">
    <name type="scientific">Trichoplusia ni</name>
    <name type="common">Cabbage looper</name>
    <dbReference type="NCBI Taxonomy" id="7111"/>
    <lineage>
        <taxon>Eukaryota</taxon>
        <taxon>Metazoa</taxon>
        <taxon>Ecdysozoa</taxon>
        <taxon>Arthropoda</taxon>
        <taxon>Hexapoda</taxon>
        <taxon>Insecta</taxon>
        <taxon>Pterygota</taxon>
        <taxon>Neoptera</taxon>
        <taxon>Endopterygota</taxon>
        <taxon>Lepidoptera</taxon>
        <taxon>Glossata</taxon>
        <taxon>Ditrysia</taxon>
        <taxon>Noctuoidea</taxon>
        <taxon>Noctuidae</taxon>
        <taxon>Plusiinae</taxon>
        <taxon>Trichoplusia</taxon>
    </lineage>
</organism>
<evidence type="ECO:0000313" key="3">
    <source>
        <dbReference type="Proteomes" id="UP000322000"/>
    </source>
</evidence>
<dbReference type="AlphaFoldDB" id="A0A7E5W4B4"/>
<accession>A0A7E5W4B4</accession>
<protein>
    <submittedName>
        <fullName evidence="4">Uncharacterized protein LOC113498991</fullName>
    </submittedName>
</protein>
<gene>
    <name evidence="4" type="primary">LOC113498991</name>
</gene>
<dbReference type="RefSeq" id="XP_026735091.1">
    <property type="nucleotide sequence ID" value="XM_026879290.1"/>
</dbReference>
<feature type="transmembrane region" description="Helical" evidence="2">
    <location>
        <begin position="116"/>
        <end position="140"/>
    </location>
</feature>
<dbReference type="GeneID" id="113498991"/>
<evidence type="ECO:0000313" key="4">
    <source>
        <dbReference type="RefSeq" id="XP_026735091.1"/>
    </source>
</evidence>
<keyword evidence="3" id="KW-1185">Reference proteome</keyword>
<keyword evidence="2" id="KW-0472">Membrane</keyword>
<sequence>MLIDGRQNDRCSIKPDHTFTNGQTVPIVIDSRNIIDYATWKINDTIVKEDFQESKFNTTVHPSLEGIWEFKLLNRKDNNDMNVAIEHKQGHNYTKRICFTNVKIVPGQLPDQNSNLVIILITGSVVAVIIIFAQASYIVYLKSKAQAINRHQNLSKKSESTNTNDRARYCSDPGQKMVKIVALVDPDKESDTIYEAPQIELPVREERGAVHPPQPPAVNTIPRNPRVDTEKLGPLTIAALNARQAQTANYPTPKPIQHEMIVANRPPLPLPQDTYEEMLVEENTYEPPPANILPILKSSVQPKLTKDQLDTAVKALTNKPAVTPKPPRPRTNSDTMKIPNELENAWRRRNVVQVPIVSIPGPSSRNASPHRLRKPPPAVKSKPPVPQPLDQGIYYNQRQDSSDEEWTYEPLQPMKGYNIENIYNV</sequence>
<keyword evidence="2" id="KW-1133">Transmembrane helix</keyword>
<keyword evidence="2" id="KW-0812">Transmembrane</keyword>
<evidence type="ECO:0000256" key="1">
    <source>
        <dbReference type="SAM" id="MobiDB-lite"/>
    </source>
</evidence>
<dbReference type="OrthoDB" id="7483335at2759"/>
<name>A0A7E5W4B4_TRINI</name>
<feature type="region of interest" description="Disordered" evidence="1">
    <location>
        <begin position="357"/>
        <end position="392"/>
    </location>
</feature>
<dbReference type="Proteomes" id="UP000322000">
    <property type="component" value="Chromosome 11"/>
</dbReference>
<reference evidence="4" key="1">
    <citation type="submission" date="2025-08" db="UniProtKB">
        <authorList>
            <consortium name="RefSeq"/>
        </authorList>
    </citation>
    <scope>IDENTIFICATION</scope>
</reference>
<dbReference type="InParanoid" id="A0A7E5W4B4"/>
<dbReference type="KEGG" id="tnl:113498991"/>